<reference evidence="1" key="1">
    <citation type="journal article" date="2015" name="Nature">
        <title>Complex archaea that bridge the gap between prokaryotes and eukaryotes.</title>
        <authorList>
            <person name="Spang A."/>
            <person name="Saw J.H."/>
            <person name="Jorgensen S.L."/>
            <person name="Zaremba-Niedzwiedzka K."/>
            <person name="Martijn J."/>
            <person name="Lind A.E."/>
            <person name="van Eijk R."/>
            <person name="Schleper C."/>
            <person name="Guy L."/>
            <person name="Ettema T.J."/>
        </authorList>
    </citation>
    <scope>NUCLEOTIDE SEQUENCE</scope>
</reference>
<proteinExistence type="predicted"/>
<evidence type="ECO:0000313" key="1">
    <source>
        <dbReference type="EMBL" id="KKL09271.1"/>
    </source>
</evidence>
<protein>
    <submittedName>
        <fullName evidence="1">Uncharacterized protein</fullName>
    </submittedName>
</protein>
<organism evidence="1">
    <name type="scientific">marine sediment metagenome</name>
    <dbReference type="NCBI Taxonomy" id="412755"/>
    <lineage>
        <taxon>unclassified sequences</taxon>
        <taxon>metagenomes</taxon>
        <taxon>ecological metagenomes</taxon>
    </lineage>
</organism>
<comment type="caution">
    <text evidence="1">The sequence shown here is derived from an EMBL/GenBank/DDBJ whole genome shotgun (WGS) entry which is preliminary data.</text>
</comment>
<dbReference type="EMBL" id="LAZR01042550">
    <property type="protein sequence ID" value="KKL09271.1"/>
    <property type="molecule type" value="Genomic_DNA"/>
</dbReference>
<dbReference type="AlphaFoldDB" id="A0A0F9CUA5"/>
<name>A0A0F9CUA5_9ZZZZ</name>
<accession>A0A0F9CUA5</accession>
<feature type="non-terminal residue" evidence="1">
    <location>
        <position position="1"/>
    </location>
</feature>
<gene>
    <name evidence="1" type="ORF">LCGC14_2567550</name>
</gene>
<sequence>EFGFEKLVNNIYVMTLYFDRVGAKISIMDAVADWKPANKKTFRKFDSKLGKV</sequence>